<comment type="caution">
    <text evidence="1">The sequence shown here is derived from an EMBL/GenBank/DDBJ whole genome shotgun (WGS) entry which is preliminary data.</text>
</comment>
<protein>
    <submittedName>
        <fullName evidence="1">Uncharacterized protein</fullName>
    </submittedName>
</protein>
<sequence length="71" mass="7745">MVCSRRFSGEALRRRRSGAYTTGVIDYERVGSPVHDLEQGRDGPAWGITSYANHPARGAITTCVDGVPPLR</sequence>
<dbReference type="EMBL" id="MTHB01000027">
    <property type="protein sequence ID" value="OXC79894.1"/>
    <property type="molecule type" value="Genomic_DNA"/>
</dbReference>
<evidence type="ECO:0000313" key="1">
    <source>
        <dbReference type="EMBL" id="OXC79894.1"/>
    </source>
</evidence>
<reference evidence="2" key="1">
    <citation type="submission" date="2017-01" db="EMBL/GenBank/DDBJ databases">
        <title>Genome Analysis of Deinococcus marmoris KOPRI26562.</title>
        <authorList>
            <person name="Kim J.H."/>
            <person name="Oh H.-M."/>
        </authorList>
    </citation>
    <scope>NUCLEOTIDE SEQUENCE [LARGE SCALE GENOMIC DNA]</scope>
    <source>
        <strain evidence="2">PAMC 26633</strain>
    </source>
</reference>
<evidence type="ECO:0000313" key="2">
    <source>
        <dbReference type="Proteomes" id="UP000214720"/>
    </source>
</evidence>
<dbReference type="AlphaFoldDB" id="A0A226X8X3"/>
<proteinExistence type="predicted"/>
<name>A0A226X8X3_CABSO</name>
<dbReference type="Proteomes" id="UP000214720">
    <property type="component" value="Unassembled WGS sequence"/>
</dbReference>
<gene>
    <name evidence="1" type="ORF">BSU04_03680</name>
</gene>
<accession>A0A226X8X3</accession>
<organism evidence="1 2">
    <name type="scientific">Caballeronia sordidicola</name>
    <name type="common">Burkholderia sordidicola</name>
    <dbReference type="NCBI Taxonomy" id="196367"/>
    <lineage>
        <taxon>Bacteria</taxon>
        <taxon>Pseudomonadati</taxon>
        <taxon>Pseudomonadota</taxon>
        <taxon>Betaproteobacteria</taxon>
        <taxon>Burkholderiales</taxon>
        <taxon>Burkholderiaceae</taxon>
        <taxon>Caballeronia</taxon>
    </lineage>
</organism>